<comment type="similarity">
    <text evidence="2 10">Belongs to the transketolase family. DXPS subfamily.</text>
</comment>
<dbReference type="Gene3D" id="3.40.50.970">
    <property type="match status" value="2"/>
</dbReference>
<feature type="binding site" evidence="10">
    <location>
        <position position="176"/>
    </location>
    <ligand>
        <name>thiamine diphosphate</name>
        <dbReference type="ChEBI" id="CHEBI:58937"/>
    </ligand>
</feature>
<comment type="subunit">
    <text evidence="3 10">Homodimer.</text>
</comment>
<keyword evidence="8 10" id="KW-0786">Thiamine pyrophosphate</keyword>
<keyword evidence="4 10" id="KW-0808">Transferase</keyword>
<dbReference type="GO" id="GO:0030976">
    <property type="term" value="F:thiamine pyrophosphate binding"/>
    <property type="evidence" value="ECO:0007669"/>
    <property type="project" value="UniProtKB-UniRule"/>
</dbReference>
<comment type="pathway">
    <text evidence="1 10">Metabolic intermediate biosynthesis; 1-deoxy-D-xylulose 5-phosphate biosynthesis; 1-deoxy-D-xylulose 5-phosphate from D-glyceraldehyde 3-phosphate and pyruvate: step 1/1.</text>
</comment>
<dbReference type="GO" id="GO:0009228">
    <property type="term" value="P:thiamine biosynthetic process"/>
    <property type="evidence" value="ECO:0007669"/>
    <property type="project" value="UniProtKB-UniRule"/>
</dbReference>
<dbReference type="EC" id="2.2.1.7" evidence="10"/>
<dbReference type="KEGG" id="pnl:PNK_0953"/>
<dbReference type="InterPro" id="IPR005475">
    <property type="entry name" value="Transketolase-like_Pyr-bd"/>
</dbReference>
<accession>A0A0U5JD67</accession>
<name>A0A0U5JD67_9BACT</name>
<comment type="catalytic activity">
    <reaction evidence="10">
        <text>D-glyceraldehyde 3-phosphate + pyruvate + H(+) = 1-deoxy-D-xylulose 5-phosphate + CO2</text>
        <dbReference type="Rhea" id="RHEA:12605"/>
        <dbReference type="ChEBI" id="CHEBI:15361"/>
        <dbReference type="ChEBI" id="CHEBI:15378"/>
        <dbReference type="ChEBI" id="CHEBI:16526"/>
        <dbReference type="ChEBI" id="CHEBI:57792"/>
        <dbReference type="ChEBI" id="CHEBI:59776"/>
        <dbReference type="EC" id="2.2.1.7"/>
    </reaction>
</comment>
<dbReference type="InterPro" id="IPR020826">
    <property type="entry name" value="Transketolase_BS"/>
</dbReference>
<dbReference type="InterPro" id="IPR033248">
    <property type="entry name" value="Transketolase_C"/>
</dbReference>
<gene>
    <name evidence="10 12" type="primary">dxs</name>
    <name evidence="12" type="ORF">PNK_0953</name>
</gene>
<dbReference type="GO" id="GO:0016114">
    <property type="term" value="P:terpenoid biosynthetic process"/>
    <property type="evidence" value="ECO:0007669"/>
    <property type="project" value="UniProtKB-UniRule"/>
</dbReference>
<dbReference type="GO" id="GO:0005829">
    <property type="term" value="C:cytosol"/>
    <property type="evidence" value="ECO:0007669"/>
    <property type="project" value="TreeGrafter"/>
</dbReference>
<evidence type="ECO:0000313" key="13">
    <source>
        <dbReference type="Proteomes" id="UP000069902"/>
    </source>
</evidence>
<dbReference type="FunFam" id="3.40.50.920:FF:000002">
    <property type="entry name" value="1-deoxy-D-xylulose-5-phosphate synthase"/>
    <property type="match status" value="1"/>
</dbReference>
<dbReference type="FunCoup" id="A0A0U5JD67">
    <property type="interactions" value="401"/>
</dbReference>
<evidence type="ECO:0000256" key="2">
    <source>
        <dbReference type="ARBA" id="ARBA00011081"/>
    </source>
</evidence>
<feature type="binding site" evidence="10">
    <location>
        <begin position="116"/>
        <end position="118"/>
    </location>
    <ligand>
        <name>thiamine diphosphate</name>
        <dbReference type="ChEBI" id="CHEBI:58937"/>
    </ligand>
</feature>
<reference evidence="13" key="1">
    <citation type="submission" date="2015-09" db="EMBL/GenBank/DDBJ databases">
        <authorList>
            <person name="Bertelli C."/>
        </authorList>
    </citation>
    <scope>NUCLEOTIDE SEQUENCE [LARGE SCALE GENOMIC DNA]</scope>
    <source>
        <strain evidence="13">KNic</strain>
    </source>
</reference>
<evidence type="ECO:0000256" key="7">
    <source>
        <dbReference type="ARBA" id="ARBA00022977"/>
    </source>
</evidence>
<keyword evidence="5 10" id="KW-0479">Metal-binding</keyword>
<evidence type="ECO:0000256" key="6">
    <source>
        <dbReference type="ARBA" id="ARBA00022842"/>
    </source>
</evidence>
<evidence type="ECO:0000256" key="1">
    <source>
        <dbReference type="ARBA" id="ARBA00004980"/>
    </source>
</evidence>
<sequence>MKKAFLSSINSPEDIKNLSIQELNQLASEIRHRIIEVLSVNGGHLASNLGVVELTLALHKVFDSPDDKFIWDVSHQTYVHKLLTGRNDRFDEIRQFKGLCGFCHPKESPHDHFHAGHAGTALSLALGVAKNRDLTKRQEYVVPIIGDATLTCGLALEALNNVSRDLKRFIVILNDNAMSISKNVGAITHILSRLLSNPTTNKIYQELDTIVSKIPSYGPLLSQQGHKITESLKNLVSPAAYFEQYGLSYIGPIDGHDVKKLVDVLEGVKDSTWPVVIHVLTRKGEGMDEAIKNPISYHGAKPFSRDTGKFLPNPTSNPTFPKVFGTHLLKMAEKDPSVVAVTPAMSAGSCLDEFMKAFPERCLDVGIAESHAVTYAGGIAYGRKMKVVTSIYATFLQRAFDNLFHDVCLQELPVVFAIDRAGISGPDGATHHGIYDISFLNAMPNMIITQPRNGHVLKELMESAFSWKRPVAIRYPNLATDEPNEPIKERELGKGEVLVEGKDLLIIALGHMNATALKARDLLAENGIEATVLDPVFVKPLDADLLCRLLLTHNKIVTIEEHCVVAGMGSIVNNFLMKQGFNQVQVLNLGIPETFLDHGSNKDLLNEIGLVPEKIVKQIQSHFNLALTGSSQAINI</sequence>
<dbReference type="AlphaFoldDB" id="A0A0U5JD67"/>
<evidence type="ECO:0000313" key="12">
    <source>
        <dbReference type="EMBL" id="CUI16578.1"/>
    </source>
</evidence>
<keyword evidence="13" id="KW-1185">Reference proteome</keyword>
<protein>
    <recommendedName>
        <fullName evidence="10">1-deoxy-D-xylulose-5-phosphate synthase</fullName>
        <ecNumber evidence="10">2.2.1.7</ecNumber>
    </recommendedName>
    <alternativeName>
        <fullName evidence="10">1-deoxyxylulose-5-phosphate synthase</fullName>
        <shortName evidence="10">DXP synthase</shortName>
        <shortName evidence="10">DXPS</shortName>
    </alternativeName>
</protein>
<comment type="cofactor">
    <cofactor evidence="10">
        <name>Mg(2+)</name>
        <dbReference type="ChEBI" id="CHEBI:18420"/>
    </cofactor>
    <text evidence="10">Binds 1 Mg(2+) ion per subunit.</text>
</comment>
<dbReference type="UniPathway" id="UPA00064">
    <property type="reaction ID" value="UER00091"/>
</dbReference>
<comment type="function">
    <text evidence="10">Catalyzes the acyloin condensation reaction between C atoms 2 and 3 of pyruvate and glyceraldehyde 3-phosphate to yield 1-deoxy-D-xylulose-5-phosphate (DXP).</text>
</comment>
<dbReference type="RefSeq" id="WP_059060610.1">
    <property type="nucleotide sequence ID" value="NZ_LN879502.1"/>
</dbReference>
<keyword evidence="9 10" id="KW-0414">Isoprene biosynthesis</keyword>
<feature type="binding site" evidence="10">
    <location>
        <begin position="148"/>
        <end position="149"/>
    </location>
    <ligand>
        <name>thiamine diphosphate</name>
        <dbReference type="ChEBI" id="CHEBI:58937"/>
    </ligand>
</feature>
<dbReference type="GO" id="GO:0008661">
    <property type="term" value="F:1-deoxy-D-xylulose-5-phosphate synthase activity"/>
    <property type="evidence" value="ECO:0007669"/>
    <property type="project" value="UniProtKB-UniRule"/>
</dbReference>
<dbReference type="PANTHER" id="PTHR43322">
    <property type="entry name" value="1-D-DEOXYXYLULOSE 5-PHOSPHATE SYNTHASE-RELATED"/>
    <property type="match status" value="1"/>
</dbReference>
<dbReference type="EMBL" id="LN879502">
    <property type="protein sequence ID" value="CUI16578.1"/>
    <property type="molecule type" value="Genomic_DNA"/>
</dbReference>
<evidence type="ECO:0000256" key="3">
    <source>
        <dbReference type="ARBA" id="ARBA00011738"/>
    </source>
</evidence>
<dbReference type="NCBIfam" id="TIGR00204">
    <property type="entry name" value="dxs"/>
    <property type="match status" value="1"/>
</dbReference>
<dbReference type="PANTHER" id="PTHR43322:SF5">
    <property type="entry name" value="1-DEOXY-D-XYLULOSE-5-PHOSPHATE SYNTHASE, CHLOROPLASTIC"/>
    <property type="match status" value="1"/>
</dbReference>
<feature type="binding site" evidence="10">
    <location>
        <position position="75"/>
    </location>
    <ligand>
        <name>thiamine diphosphate</name>
        <dbReference type="ChEBI" id="CHEBI:58937"/>
    </ligand>
</feature>
<dbReference type="Pfam" id="PF02779">
    <property type="entry name" value="Transket_pyr"/>
    <property type="match status" value="1"/>
</dbReference>
<organism evidence="12 13">
    <name type="scientific">Candidatus Protochlamydia naegleriophila</name>
    <dbReference type="NCBI Taxonomy" id="389348"/>
    <lineage>
        <taxon>Bacteria</taxon>
        <taxon>Pseudomonadati</taxon>
        <taxon>Chlamydiota</taxon>
        <taxon>Chlamydiia</taxon>
        <taxon>Parachlamydiales</taxon>
        <taxon>Parachlamydiaceae</taxon>
        <taxon>Candidatus Protochlamydia</taxon>
    </lineage>
</organism>
<dbReference type="CDD" id="cd02007">
    <property type="entry name" value="TPP_DXS"/>
    <property type="match status" value="1"/>
</dbReference>
<comment type="cofactor">
    <cofactor evidence="10">
        <name>thiamine diphosphate</name>
        <dbReference type="ChEBI" id="CHEBI:58937"/>
    </cofactor>
    <text evidence="10">Binds 1 thiamine pyrophosphate per subunit.</text>
</comment>
<dbReference type="InterPro" id="IPR049557">
    <property type="entry name" value="Transketolase_CS"/>
</dbReference>
<evidence type="ECO:0000256" key="9">
    <source>
        <dbReference type="ARBA" id="ARBA00023229"/>
    </source>
</evidence>
<dbReference type="SUPFAM" id="SSF52922">
    <property type="entry name" value="TK C-terminal domain-like"/>
    <property type="match status" value="1"/>
</dbReference>
<keyword evidence="7 10" id="KW-0784">Thiamine biosynthesis</keyword>
<evidence type="ECO:0000256" key="10">
    <source>
        <dbReference type="HAMAP-Rule" id="MF_00315"/>
    </source>
</evidence>
<dbReference type="CDD" id="cd07033">
    <property type="entry name" value="TPP_PYR_DXS_TK_like"/>
    <property type="match status" value="1"/>
</dbReference>
<dbReference type="Pfam" id="PF13292">
    <property type="entry name" value="DXP_synthase_N"/>
    <property type="match status" value="1"/>
</dbReference>
<dbReference type="STRING" id="389348.PNK_0953"/>
<dbReference type="HAMAP" id="MF_00315">
    <property type="entry name" value="DXP_synth"/>
    <property type="match status" value="1"/>
</dbReference>
<dbReference type="NCBIfam" id="NF003933">
    <property type="entry name" value="PRK05444.2-2"/>
    <property type="match status" value="1"/>
</dbReference>
<evidence type="ECO:0000256" key="8">
    <source>
        <dbReference type="ARBA" id="ARBA00023052"/>
    </source>
</evidence>
<dbReference type="PROSITE" id="PS00801">
    <property type="entry name" value="TRANSKETOLASE_1"/>
    <property type="match status" value="1"/>
</dbReference>
<evidence type="ECO:0000259" key="11">
    <source>
        <dbReference type="SMART" id="SM00861"/>
    </source>
</evidence>
<dbReference type="InterPro" id="IPR009014">
    <property type="entry name" value="Transketo_C/PFOR_II"/>
</dbReference>
<dbReference type="GO" id="GO:0000287">
    <property type="term" value="F:magnesium ion binding"/>
    <property type="evidence" value="ECO:0007669"/>
    <property type="project" value="UniProtKB-UniRule"/>
</dbReference>
<dbReference type="InterPro" id="IPR005477">
    <property type="entry name" value="Dxylulose-5-P_synthase"/>
</dbReference>
<keyword evidence="6 10" id="KW-0460">Magnesium</keyword>
<dbReference type="SMART" id="SM00861">
    <property type="entry name" value="Transket_pyr"/>
    <property type="match status" value="1"/>
</dbReference>
<dbReference type="SUPFAM" id="SSF52518">
    <property type="entry name" value="Thiamin diphosphate-binding fold (THDP-binding)"/>
    <property type="match status" value="2"/>
</dbReference>
<dbReference type="Gene3D" id="3.40.50.920">
    <property type="match status" value="1"/>
</dbReference>
<dbReference type="GO" id="GO:0019288">
    <property type="term" value="P:isopentenyl diphosphate biosynthetic process, methylerythritol 4-phosphate pathway"/>
    <property type="evidence" value="ECO:0007669"/>
    <property type="project" value="TreeGrafter"/>
</dbReference>
<dbReference type="PROSITE" id="PS00802">
    <property type="entry name" value="TRANSKETOLASE_2"/>
    <property type="match status" value="1"/>
</dbReference>
<dbReference type="InParanoid" id="A0A0U5JD67"/>
<feature type="domain" description="Transketolase-like pyrimidine-binding" evidence="11">
    <location>
        <begin position="318"/>
        <end position="482"/>
    </location>
</feature>
<dbReference type="Pfam" id="PF02780">
    <property type="entry name" value="Transketolase_C"/>
    <property type="match status" value="1"/>
</dbReference>
<dbReference type="InterPro" id="IPR029061">
    <property type="entry name" value="THDP-binding"/>
</dbReference>
<evidence type="ECO:0000256" key="4">
    <source>
        <dbReference type="ARBA" id="ARBA00022679"/>
    </source>
</evidence>
<proteinExistence type="inferred from homology"/>
<dbReference type="Proteomes" id="UP000069902">
    <property type="component" value="Chromosome cPNK"/>
</dbReference>
<feature type="binding site" evidence="10">
    <location>
        <position position="369"/>
    </location>
    <ligand>
        <name>thiamine diphosphate</name>
        <dbReference type="ChEBI" id="CHEBI:58937"/>
    </ligand>
</feature>
<dbReference type="PATRIC" id="fig|389348.3.peg.1047"/>
<feature type="binding site" evidence="10">
    <location>
        <position position="147"/>
    </location>
    <ligand>
        <name>Mg(2+)</name>
        <dbReference type="ChEBI" id="CHEBI:18420"/>
    </ligand>
</feature>
<evidence type="ECO:0000256" key="5">
    <source>
        <dbReference type="ARBA" id="ARBA00022723"/>
    </source>
</evidence>
<comment type="caution">
    <text evidence="10">Lacks conserved residue(s) required for the propagation of feature annotation.</text>
</comment>
<feature type="binding site" evidence="10">
    <location>
        <position position="176"/>
    </location>
    <ligand>
        <name>Mg(2+)</name>
        <dbReference type="ChEBI" id="CHEBI:18420"/>
    </ligand>
</feature>